<dbReference type="GO" id="GO:0000166">
    <property type="term" value="F:nucleotide binding"/>
    <property type="evidence" value="ECO:0007669"/>
    <property type="project" value="UniProtKB-KW"/>
</dbReference>
<keyword evidence="2" id="KW-0051">Antiviral defense</keyword>
<dbReference type="Proteomes" id="UP000321083">
    <property type="component" value="Unassembled WGS sequence"/>
</dbReference>
<dbReference type="Gene3D" id="3.30.70.270">
    <property type="match status" value="1"/>
</dbReference>
<evidence type="ECO:0000313" key="5">
    <source>
        <dbReference type="Proteomes" id="UP000321083"/>
    </source>
</evidence>
<dbReference type="InterPro" id="IPR000160">
    <property type="entry name" value="GGDEF_dom"/>
</dbReference>
<protein>
    <recommendedName>
        <fullName evidence="3">GGDEF domain-containing protein</fullName>
    </recommendedName>
</protein>
<reference evidence="4 5" key="1">
    <citation type="submission" date="2019-08" db="EMBL/GenBank/DDBJ databases">
        <title>100 year-old enigma solved: identification of Planctomyces bekefii, the type genus and species of the phylum Planctomycetes.</title>
        <authorList>
            <person name="Svetlana D.N."/>
            <person name="Overmann J."/>
        </authorList>
    </citation>
    <scope>NUCLEOTIDE SEQUENCE [LARGE SCALE GENOMIC DNA]</scope>
    <source>
        <strain evidence="4">Phe10_nw2017</strain>
    </source>
</reference>
<accession>A0A5C6M697</accession>
<keyword evidence="1" id="KW-0547">Nucleotide-binding</keyword>
<dbReference type="PROSITE" id="PS50887">
    <property type="entry name" value="GGDEF"/>
    <property type="match status" value="1"/>
</dbReference>
<dbReference type="NCBIfam" id="TIGR02577">
    <property type="entry name" value="cas_TM1794_Cmr2"/>
    <property type="match status" value="1"/>
</dbReference>
<evidence type="ECO:0000256" key="2">
    <source>
        <dbReference type="ARBA" id="ARBA00023118"/>
    </source>
</evidence>
<dbReference type="AlphaFoldDB" id="A0A5C6M697"/>
<reference evidence="4 5" key="2">
    <citation type="submission" date="2019-08" db="EMBL/GenBank/DDBJ databases">
        <authorList>
            <person name="Henke P."/>
        </authorList>
    </citation>
    <scope>NUCLEOTIDE SEQUENCE [LARGE SCALE GENOMIC DNA]</scope>
    <source>
        <strain evidence="4">Phe10_nw2017</strain>
    </source>
</reference>
<organism evidence="4 5">
    <name type="scientific">Planctomyces bekefii</name>
    <dbReference type="NCBI Taxonomy" id="1653850"/>
    <lineage>
        <taxon>Bacteria</taxon>
        <taxon>Pseudomonadati</taxon>
        <taxon>Planctomycetota</taxon>
        <taxon>Planctomycetia</taxon>
        <taxon>Planctomycetales</taxon>
        <taxon>Planctomycetaceae</taxon>
        <taxon>Planctomyces</taxon>
    </lineage>
</organism>
<feature type="domain" description="GGDEF" evidence="3">
    <location>
        <begin position="1"/>
        <end position="132"/>
    </location>
</feature>
<dbReference type="InterPro" id="IPR054767">
    <property type="entry name" value="Cas10-Cmr2_palm2"/>
</dbReference>
<dbReference type="InterPro" id="IPR043128">
    <property type="entry name" value="Rev_trsase/Diguanyl_cyclase"/>
</dbReference>
<feature type="non-terminal residue" evidence="4">
    <location>
        <position position="1"/>
    </location>
</feature>
<keyword evidence="5" id="KW-1185">Reference proteome</keyword>
<dbReference type="GO" id="GO:0051607">
    <property type="term" value="P:defense response to virus"/>
    <property type="evidence" value="ECO:0007669"/>
    <property type="project" value="UniProtKB-KW"/>
</dbReference>
<name>A0A5C6M697_9PLAN</name>
<proteinExistence type="predicted"/>
<evidence type="ECO:0000256" key="1">
    <source>
        <dbReference type="ARBA" id="ARBA00022741"/>
    </source>
</evidence>
<sequence>AILVADGDRVGQRILQSKSADEHRELSQRLSAFAGSVRGIVQQHQGALVFAAGDDLTAFLPLDQAIACADALRRKFSETLGAVDQSQSVTLSVGVAIGHFMESMEDLLASARLMEARAKSQPGKNALAVRYQTRSGSAIDFCYGWDLNPASLFAGWVELVRSSSGVAYDLKLLVDLYRPRHSGLPDQPRLADWSARTTAMRADTIRMLSLKDGSLTAAAIEPLIPAMAQVGDLENLANTIIVAGHVRTAVDLARGPVGVVSEDNDGETAR</sequence>
<dbReference type="EMBL" id="SRHE01000250">
    <property type="protein sequence ID" value="TWW09522.1"/>
    <property type="molecule type" value="Genomic_DNA"/>
</dbReference>
<dbReference type="InterPro" id="IPR013407">
    <property type="entry name" value="CRISPR-assoc_prot_Cmr2"/>
</dbReference>
<gene>
    <name evidence="4" type="ORF">E3A20_13460</name>
</gene>
<comment type="caution">
    <text evidence="4">The sequence shown here is derived from an EMBL/GenBank/DDBJ whole genome shotgun (WGS) entry which is preliminary data.</text>
</comment>
<evidence type="ECO:0000313" key="4">
    <source>
        <dbReference type="EMBL" id="TWW09522.1"/>
    </source>
</evidence>
<evidence type="ECO:0000259" key="3">
    <source>
        <dbReference type="PROSITE" id="PS50887"/>
    </source>
</evidence>
<dbReference type="Pfam" id="PF22335">
    <property type="entry name" value="Cas10-Cmr2_palm2"/>
    <property type="match status" value="1"/>
</dbReference>